<feature type="domain" description="LRAT" evidence="2">
    <location>
        <begin position="24"/>
        <end position="135"/>
    </location>
</feature>
<sequence>MPHARVKFCDLLGAEQTWLNDGDMLKFHCGPAQHFAIYMGQVEGTGKHCIAHLLNNEGVCIDKLSDLPDALDIKCLPNFGQNDTVHIYRPSLNAGKIVKERALAQVGPHKYNVLTNNCEKWARGVFNNNSGTSYQAVQAVVSANALLVCVAASMVISPVAIPVVVAATCGVFVSHMCTAISFIH</sequence>
<evidence type="ECO:0000313" key="4">
    <source>
        <dbReference type="WBParaSite" id="jg14516"/>
    </source>
</evidence>
<reference evidence="4" key="1">
    <citation type="submission" date="2022-11" db="UniProtKB">
        <authorList>
            <consortium name="WormBaseParasite"/>
        </authorList>
    </citation>
    <scope>IDENTIFICATION</scope>
</reference>
<keyword evidence="1" id="KW-1133">Transmembrane helix</keyword>
<accession>A0A915D1P8</accession>
<dbReference type="WBParaSite" id="jg14516">
    <property type="protein sequence ID" value="jg14516"/>
    <property type="gene ID" value="jg14516"/>
</dbReference>
<dbReference type="InterPro" id="IPR007053">
    <property type="entry name" value="LRAT_dom"/>
</dbReference>
<organism evidence="3 4">
    <name type="scientific">Ditylenchus dipsaci</name>
    <dbReference type="NCBI Taxonomy" id="166011"/>
    <lineage>
        <taxon>Eukaryota</taxon>
        <taxon>Metazoa</taxon>
        <taxon>Ecdysozoa</taxon>
        <taxon>Nematoda</taxon>
        <taxon>Chromadorea</taxon>
        <taxon>Rhabditida</taxon>
        <taxon>Tylenchina</taxon>
        <taxon>Tylenchomorpha</taxon>
        <taxon>Sphaerularioidea</taxon>
        <taxon>Anguinidae</taxon>
        <taxon>Anguininae</taxon>
        <taxon>Ditylenchus</taxon>
    </lineage>
</organism>
<feature type="transmembrane region" description="Helical" evidence="1">
    <location>
        <begin position="163"/>
        <end position="183"/>
    </location>
</feature>
<proteinExistence type="predicted"/>
<evidence type="ECO:0000256" key="1">
    <source>
        <dbReference type="SAM" id="Phobius"/>
    </source>
</evidence>
<dbReference type="PROSITE" id="PS51934">
    <property type="entry name" value="LRAT"/>
    <property type="match status" value="1"/>
</dbReference>
<feature type="transmembrane region" description="Helical" evidence="1">
    <location>
        <begin position="136"/>
        <end position="157"/>
    </location>
</feature>
<keyword evidence="1" id="KW-0472">Membrane</keyword>
<dbReference type="Pfam" id="PF04970">
    <property type="entry name" value="LRAT"/>
    <property type="match status" value="1"/>
</dbReference>
<dbReference type="Gene3D" id="3.90.1720.10">
    <property type="entry name" value="endopeptidase domain like (from Nostoc punctiforme)"/>
    <property type="match status" value="1"/>
</dbReference>
<keyword evidence="3" id="KW-1185">Reference proteome</keyword>
<protein>
    <submittedName>
        <fullName evidence="4">LRAT domain-containing protein</fullName>
    </submittedName>
</protein>
<dbReference type="AlphaFoldDB" id="A0A915D1P8"/>
<evidence type="ECO:0000259" key="2">
    <source>
        <dbReference type="PROSITE" id="PS51934"/>
    </source>
</evidence>
<name>A0A915D1P8_9BILA</name>
<keyword evidence="1" id="KW-0812">Transmembrane</keyword>
<dbReference type="Proteomes" id="UP000887574">
    <property type="component" value="Unplaced"/>
</dbReference>
<evidence type="ECO:0000313" key="3">
    <source>
        <dbReference type="Proteomes" id="UP000887574"/>
    </source>
</evidence>